<organism evidence="2 3">
    <name type="scientific">Aspergillus pseudodeflectus</name>
    <dbReference type="NCBI Taxonomy" id="176178"/>
    <lineage>
        <taxon>Eukaryota</taxon>
        <taxon>Fungi</taxon>
        <taxon>Dikarya</taxon>
        <taxon>Ascomycota</taxon>
        <taxon>Pezizomycotina</taxon>
        <taxon>Eurotiomycetes</taxon>
        <taxon>Eurotiomycetidae</taxon>
        <taxon>Eurotiales</taxon>
        <taxon>Aspergillaceae</taxon>
        <taxon>Aspergillus</taxon>
        <taxon>Aspergillus subgen. Nidulantes</taxon>
    </lineage>
</organism>
<keyword evidence="3" id="KW-1185">Reference proteome</keyword>
<feature type="transmembrane region" description="Helical" evidence="1">
    <location>
        <begin position="12"/>
        <end position="29"/>
    </location>
</feature>
<dbReference type="EMBL" id="JBFXLR010000015">
    <property type="protein sequence ID" value="KAL2852681.1"/>
    <property type="molecule type" value="Genomic_DNA"/>
</dbReference>
<evidence type="ECO:0000313" key="2">
    <source>
        <dbReference type="EMBL" id="KAL2852681.1"/>
    </source>
</evidence>
<gene>
    <name evidence="2" type="ORF">BJX68DRAFT_234559</name>
</gene>
<keyword evidence="1" id="KW-1133">Transmembrane helix</keyword>
<accession>A0ABR4KK81</accession>
<name>A0ABR4KK81_9EURO</name>
<evidence type="ECO:0000256" key="1">
    <source>
        <dbReference type="SAM" id="Phobius"/>
    </source>
</evidence>
<dbReference type="RefSeq" id="XP_070900503.1">
    <property type="nucleotide sequence ID" value="XM_071039766.1"/>
</dbReference>
<protein>
    <recommendedName>
        <fullName evidence="4">Secreted protein</fullName>
    </recommendedName>
</protein>
<proteinExistence type="predicted"/>
<keyword evidence="1" id="KW-0812">Transmembrane</keyword>
<evidence type="ECO:0000313" key="3">
    <source>
        <dbReference type="Proteomes" id="UP001610444"/>
    </source>
</evidence>
<sequence length="94" mass="10223">MTDRSYREGATIARLSVLSCFVLGGALVAPSSKFSFIYRESMTIRSPVARDIRSSGSKTHFTVCYELYISGGLASPSLVPGIRYLVIAIALRES</sequence>
<reference evidence="2 3" key="1">
    <citation type="submission" date="2024-07" db="EMBL/GenBank/DDBJ databases">
        <title>Section-level genome sequencing and comparative genomics of Aspergillus sections Usti and Cavernicolus.</title>
        <authorList>
            <consortium name="Lawrence Berkeley National Laboratory"/>
            <person name="Nybo J.L."/>
            <person name="Vesth T.C."/>
            <person name="Theobald S."/>
            <person name="Frisvad J.C."/>
            <person name="Larsen T.O."/>
            <person name="Kjaerboelling I."/>
            <person name="Rothschild-Mancinelli K."/>
            <person name="Lyhne E.K."/>
            <person name="Kogle M.E."/>
            <person name="Barry K."/>
            <person name="Clum A."/>
            <person name="Na H."/>
            <person name="Ledsgaard L."/>
            <person name="Lin J."/>
            <person name="Lipzen A."/>
            <person name="Kuo A."/>
            <person name="Riley R."/>
            <person name="Mondo S."/>
            <person name="LaButti K."/>
            <person name="Haridas S."/>
            <person name="Pangalinan J."/>
            <person name="Salamov A.A."/>
            <person name="Simmons B.A."/>
            <person name="Magnuson J.K."/>
            <person name="Chen J."/>
            <person name="Drula E."/>
            <person name="Henrissat B."/>
            <person name="Wiebenga A."/>
            <person name="Lubbers R.J."/>
            <person name="Gomes A.C."/>
            <person name="Macurrencykelacurrency M.R."/>
            <person name="Stajich J."/>
            <person name="Grigoriev I.V."/>
            <person name="Mortensen U.H."/>
            <person name="De vries R.P."/>
            <person name="Baker S.E."/>
            <person name="Andersen M.R."/>
        </authorList>
    </citation>
    <scope>NUCLEOTIDE SEQUENCE [LARGE SCALE GENOMIC DNA]</scope>
    <source>
        <strain evidence="2 3">CBS 756.74</strain>
    </source>
</reference>
<evidence type="ECO:0008006" key="4">
    <source>
        <dbReference type="Google" id="ProtNLM"/>
    </source>
</evidence>
<dbReference type="GeneID" id="98154930"/>
<dbReference type="Proteomes" id="UP001610444">
    <property type="component" value="Unassembled WGS sequence"/>
</dbReference>
<keyword evidence="1" id="KW-0472">Membrane</keyword>
<comment type="caution">
    <text evidence="2">The sequence shown here is derived from an EMBL/GenBank/DDBJ whole genome shotgun (WGS) entry which is preliminary data.</text>
</comment>